<evidence type="ECO:0000313" key="2">
    <source>
        <dbReference type="EMBL" id="AZP11352.1"/>
    </source>
</evidence>
<dbReference type="Proteomes" id="UP000275663">
    <property type="component" value="Chromosome"/>
</dbReference>
<dbReference type="OrthoDB" id="6107348at2"/>
<dbReference type="EMBL" id="CP034464">
    <property type="protein sequence ID" value="AZP11352.1"/>
    <property type="molecule type" value="Genomic_DNA"/>
</dbReference>
<dbReference type="RefSeq" id="WP_126126740.1">
    <property type="nucleotide sequence ID" value="NZ_CP034464.1"/>
</dbReference>
<feature type="transmembrane region" description="Helical" evidence="1">
    <location>
        <begin position="38"/>
        <end position="60"/>
    </location>
</feature>
<protein>
    <submittedName>
        <fullName evidence="2">Uncharacterized protein</fullName>
    </submittedName>
</protein>
<feature type="transmembrane region" description="Helical" evidence="1">
    <location>
        <begin position="100"/>
        <end position="122"/>
    </location>
</feature>
<accession>A0A3S9HGW4</accession>
<keyword evidence="1" id="KW-0472">Membrane</keyword>
<keyword evidence="1" id="KW-1133">Transmembrane helix</keyword>
<evidence type="ECO:0000313" key="3">
    <source>
        <dbReference type="Proteomes" id="UP000275663"/>
    </source>
</evidence>
<proteinExistence type="predicted"/>
<reference evidence="2 3" key="1">
    <citation type="journal article" date="2011" name="Int. J. Syst. Evol. Microbiol.">
        <title>Description of Undibacterium oligocarboniphilum sp. nov., isolated from purified water, and Undibacterium pigrum strain CCUG 49012 as the type strain of Undibacterium parvum sp. nov., and emended descriptions of the genus Undibacterium and the species Undibacterium pigrum.</title>
        <authorList>
            <person name="Eder W."/>
            <person name="Wanner G."/>
            <person name="Ludwig W."/>
            <person name="Busse H.J."/>
            <person name="Ziemke-Kageler F."/>
            <person name="Lang E."/>
        </authorList>
    </citation>
    <scope>NUCLEOTIDE SEQUENCE [LARGE SCALE GENOMIC DNA]</scope>
    <source>
        <strain evidence="2 3">DSM 23061</strain>
    </source>
</reference>
<dbReference type="KEGG" id="upv:EJN92_04640"/>
<feature type="transmembrane region" description="Helical" evidence="1">
    <location>
        <begin position="9"/>
        <end position="32"/>
    </location>
</feature>
<keyword evidence="3" id="KW-1185">Reference proteome</keyword>
<dbReference type="AlphaFoldDB" id="A0A3S9HGW4"/>
<gene>
    <name evidence="2" type="ORF">EJN92_04640</name>
</gene>
<feature type="transmembrane region" description="Helical" evidence="1">
    <location>
        <begin position="72"/>
        <end position="94"/>
    </location>
</feature>
<evidence type="ECO:0000256" key="1">
    <source>
        <dbReference type="SAM" id="Phobius"/>
    </source>
</evidence>
<name>A0A3S9HGW4_9BURK</name>
<sequence length="128" mass="14806">MREKQMNQLYLREFFGSILLYLMVLFPVTWIAKDMPDSITRTLLALTPMLPALGMLWAILRHFKRMDEYLRIWNLECISLAGALTAVFSLTYGFLEGVGFPRLSMFVIWGVFMGGWGIIACVRKSMEK</sequence>
<keyword evidence="1" id="KW-0812">Transmembrane</keyword>
<organism evidence="2 3">
    <name type="scientific">Undibacterium parvum</name>
    <dbReference type="NCBI Taxonomy" id="401471"/>
    <lineage>
        <taxon>Bacteria</taxon>
        <taxon>Pseudomonadati</taxon>
        <taxon>Pseudomonadota</taxon>
        <taxon>Betaproteobacteria</taxon>
        <taxon>Burkholderiales</taxon>
        <taxon>Oxalobacteraceae</taxon>
        <taxon>Undibacterium</taxon>
    </lineage>
</organism>